<gene>
    <name evidence="2" type="ORF">NDU88_006078</name>
</gene>
<reference evidence="2" key="1">
    <citation type="journal article" date="2022" name="bioRxiv">
        <title>Sequencing and chromosome-scale assembly of the giantPleurodeles waltlgenome.</title>
        <authorList>
            <person name="Brown T."/>
            <person name="Elewa A."/>
            <person name="Iarovenko S."/>
            <person name="Subramanian E."/>
            <person name="Araus A.J."/>
            <person name="Petzold A."/>
            <person name="Susuki M."/>
            <person name="Suzuki K.-i.T."/>
            <person name="Hayashi T."/>
            <person name="Toyoda A."/>
            <person name="Oliveira C."/>
            <person name="Osipova E."/>
            <person name="Leigh N.D."/>
            <person name="Simon A."/>
            <person name="Yun M.H."/>
        </authorList>
    </citation>
    <scope>NUCLEOTIDE SEQUENCE</scope>
    <source>
        <strain evidence="2">20211129_DDA</strain>
        <tissue evidence="2">Liver</tissue>
    </source>
</reference>
<comment type="caution">
    <text evidence="2">The sequence shown here is derived from an EMBL/GenBank/DDBJ whole genome shotgun (WGS) entry which is preliminary data.</text>
</comment>
<protein>
    <submittedName>
        <fullName evidence="2">Uncharacterized protein</fullName>
    </submittedName>
</protein>
<evidence type="ECO:0000313" key="3">
    <source>
        <dbReference type="Proteomes" id="UP001066276"/>
    </source>
</evidence>
<dbReference type="Proteomes" id="UP001066276">
    <property type="component" value="Chromosome 4_1"/>
</dbReference>
<dbReference type="EMBL" id="JANPWB010000007">
    <property type="protein sequence ID" value="KAJ1174256.1"/>
    <property type="molecule type" value="Genomic_DNA"/>
</dbReference>
<sequence>MYWTASRGYEKAQVAIVEPRVGCMPDEKKGTSPGEQQVHGHGGAWCGSHAQRRRNNRAQGRSPGLGWEPLHCRQKKVQCPLVVATSGKT</sequence>
<accession>A0AAV7TCX7</accession>
<feature type="region of interest" description="Disordered" evidence="1">
    <location>
        <begin position="23"/>
        <end position="67"/>
    </location>
</feature>
<proteinExistence type="predicted"/>
<name>A0AAV7TCX7_PLEWA</name>
<organism evidence="2 3">
    <name type="scientific">Pleurodeles waltl</name>
    <name type="common">Iberian ribbed newt</name>
    <dbReference type="NCBI Taxonomy" id="8319"/>
    <lineage>
        <taxon>Eukaryota</taxon>
        <taxon>Metazoa</taxon>
        <taxon>Chordata</taxon>
        <taxon>Craniata</taxon>
        <taxon>Vertebrata</taxon>
        <taxon>Euteleostomi</taxon>
        <taxon>Amphibia</taxon>
        <taxon>Batrachia</taxon>
        <taxon>Caudata</taxon>
        <taxon>Salamandroidea</taxon>
        <taxon>Salamandridae</taxon>
        <taxon>Pleurodelinae</taxon>
        <taxon>Pleurodeles</taxon>
    </lineage>
</organism>
<dbReference type="AlphaFoldDB" id="A0AAV7TCX7"/>
<keyword evidence="3" id="KW-1185">Reference proteome</keyword>
<evidence type="ECO:0000256" key="1">
    <source>
        <dbReference type="SAM" id="MobiDB-lite"/>
    </source>
</evidence>
<evidence type="ECO:0000313" key="2">
    <source>
        <dbReference type="EMBL" id="KAJ1174256.1"/>
    </source>
</evidence>